<dbReference type="InterPro" id="IPR006086">
    <property type="entry name" value="XPG-I_dom"/>
</dbReference>
<dbReference type="PANTHER" id="PTHR11081">
    <property type="entry name" value="FLAP ENDONUCLEASE FAMILY MEMBER"/>
    <property type="match status" value="1"/>
</dbReference>
<feature type="compositionally biased region" description="Polar residues" evidence="1">
    <location>
        <begin position="475"/>
        <end position="489"/>
    </location>
</feature>
<dbReference type="SUPFAM" id="SSF47807">
    <property type="entry name" value="5' to 3' exonuclease, C-terminal subdomain"/>
    <property type="match status" value="1"/>
</dbReference>
<name>A0ABR2Y3K1_9PEZI</name>
<organism evidence="3 4">
    <name type="scientific">Seiridium cardinale</name>
    <dbReference type="NCBI Taxonomy" id="138064"/>
    <lineage>
        <taxon>Eukaryota</taxon>
        <taxon>Fungi</taxon>
        <taxon>Dikarya</taxon>
        <taxon>Ascomycota</taxon>
        <taxon>Pezizomycotina</taxon>
        <taxon>Sordariomycetes</taxon>
        <taxon>Xylariomycetidae</taxon>
        <taxon>Amphisphaeriales</taxon>
        <taxon>Sporocadaceae</taxon>
        <taxon>Seiridium</taxon>
    </lineage>
</organism>
<evidence type="ECO:0000259" key="2">
    <source>
        <dbReference type="SMART" id="SM00484"/>
    </source>
</evidence>
<dbReference type="PANTHER" id="PTHR11081:SF75">
    <property type="entry name" value="ENDONUCLEASE, PUTATIVE (AFU_ORTHOLOGUE AFUA_3G13260)-RELATED"/>
    <property type="match status" value="1"/>
</dbReference>
<proteinExistence type="predicted"/>
<protein>
    <submittedName>
        <fullName evidence="3">XPG-I domain-containing protein</fullName>
    </submittedName>
</protein>
<evidence type="ECO:0000313" key="4">
    <source>
        <dbReference type="Proteomes" id="UP001465668"/>
    </source>
</evidence>
<dbReference type="InterPro" id="IPR029060">
    <property type="entry name" value="PIN-like_dom_sf"/>
</dbReference>
<dbReference type="Gene3D" id="1.10.150.20">
    <property type="entry name" value="5' to 3' exonuclease, C-terminal subdomain"/>
    <property type="match status" value="1"/>
</dbReference>
<dbReference type="Pfam" id="PF00867">
    <property type="entry name" value="XPG_I"/>
    <property type="match status" value="1"/>
</dbReference>
<dbReference type="EMBL" id="JARVKM010000005">
    <property type="protein sequence ID" value="KAK9780668.1"/>
    <property type="molecule type" value="Genomic_DNA"/>
</dbReference>
<dbReference type="Gene3D" id="3.40.50.1010">
    <property type="entry name" value="5'-nuclease"/>
    <property type="match status" value="1"/>
</dbReference>
<evidence type="ECO:0000313" key="3">
    <source>
        <dbReference type="EMBL" id="KAK9780668.1"/>
    </source>
</evidence>
<feature type="domain" description="XPG-I" evidence="2">
    <location>
        <begin position="80"/>
        <end position="151"/>
    </location>
</feature>
<accession>A0ABR2Y3K1</accession>
<dbReference type="SMART" id="SM00484">
    <property type="entry name" value="XPGI"/>
    <property type="match status" value="1"/>
</dbReference>
<comment type="caution">
    <text evidence="3">The sequence shown here is derived from an EMBL/GenBank/DDBJ whole genome shotgun (WGS) entry which is preliminary data.</text>
</comment>
<dbReference type="InterPro" id="IPR036279">
    <property type="entry name" value="5-3_exonuclease_C_sf"/>
</dbReference>
<dbReference type="Proteomes" id="UP001465668">
    <property type="component" value="Unassembled WGS sequence"/>
</dbReference>
<feature type="region of interest" description="Disordered" evidence="1">
    <location>
        <begin position="402"/>
        <end position="500"/>
    </location>
</feature>
<dbReference type="PRINTS" id="PR00853">
    <property type="entry name" value="XPGRADSUPER"/>
</dbReference>
<dbReference type="SUPFAM" id="SSF88723">
    <property type="entry name" value="PIN domain-like"/>
    <property type="match status" value="1"/>
</dbReference>
<reference evidence="3 4" key="1">
    <citation type="submission" date="2024-02" db="EMBL/GenBank/DDBJ databases">
        <title>First draft genome assembly of two strains of Seiridium cardinale.</title>
        <authorList>
            <person name="Emiliani G."/>
            <person name="Scali E."/>
        </authorList>
    </citation>
    <scope>NUCLEOTIDE SEQUENCE [LARGE SCALE GENOMIC DNA]</scope>
    <source>
        <strain evidence="3 4">BM-138-000479</strain>
    </source>
</reference>
<sequence>MNHPTRTLYQQTLHLLRAGVQPVFVFDGPNKPWKQGRGDHALVAPYKPYTPSRSSERSAAEVGLEYSLSHIAHLAREVFDHLGILWRNAPGEAEAECAELEKAGLVDAVMTVDGDAFIFGSRIVLEKLNAKDGVAMVRQYRMDDLEQRNMPIRDPSSVLTQRHFLQLALMSGGDYHNGIPGCGPKIAFGAARMNNSCYKLHAKLQRNDDTTAWRNELVQGLRSKNLRAVAGAVPAVFPDPVIAGYYMKPDVTTREQLKSWAATTDWEQPIHFIKLRSWTERYFDWRFAHFCGKFVRTLAHPAVVKELVNHFQKKTDGSYLLVAIHAEGGVAESTKELRVSFCPRAFIAIDPANEPINLHYQANMKRELFDPHQDLREWFPKWLIQHAAPSIYQAWEERAAAKSHRKKRSSDAVIEAAPKKPRGRPRKQAPSGDPSKQPRTRMSQKDSSPHHLGFGGSPRASQPGPSRSRIPKSCSPFSQAARTTLTSRDSSPEVIDLTSD</sequence>
<gene>
    <name evidence="3" type="ORF">SCAR479_01854</name>
</gene>
<keyword evidence="4" id="KW-1185">Reference proteome</keyword>
<dbReference type="InterPro" id="IPR006084">
    <property type="entry name" value="XPG/Rad2"/>
</dbReference>
<evidence type="ECO:0000256" key="1">
    <source>
        <dbReference type="SAM" id="MobiDB-lite"/>
    </source>
</evidence>